<keyword evidence="7 8" id="KW-0472">Membrane</keyword>
<accession>A0A2T6KIQ5</accession>
<proteinExistence type="inferred from homology"/>
<feature type="transmembrane region" description="Helical" evidence="8">
    <location>
        <begin position="143"/>
        <end position="171"/>
    </location>
</feature>
<dbReference type="OrthoDB" id="7644495at2"/>
<organism evidence="9 10">
    <name type="scientific">Yoonia sediminilitoris</name>
    <dbReference type="NCBI Taxonomy" id="1286148"/>
    <lineage>
        <taxon>Bacteria</taxon>
        <taxon>Pseudomonadati</taxon>
        <taxon>Pseudomonadota</taxon>
        <taxon>Alphaproteobacteria</taxon>
        <taxon>Rhodobacterales</taxon>
        <taxon>Paracoccaceae</taxon>
        <taxon>Yoonia</taxon>
    </lineage>
</organism>
<dbReference type="PANTHER" id="PTHR30269">
    <property type="entry name" value="TRANSMEMBRANE PROTEIN YFCA"/>
    <property type="match status" value="1"/>
</dbReference>
<evidence type="ECO:0000256" key="3">
    <source>
        <dbReference type="ARBA" id="ARBA00022448"/>
    </source>
</evidence>
<dbReference type="GO" id="GO:0005886">
    <property type="term" value="C:plasma membrane"/>
    <property type="evidence" value="ECO:0007669"/>
    <property type="project" value="UniProtKB-SubCell"/>
</dbReference>
<keyword evidence="5 8" id="KW-0812">Transmembrane</keyword>
<dbReference type="EMBL" id="QBUD01000004">
    <property type="protein sequence ID" value="PUB15605.1"/>
    <property type="molecule type" value="Genomic_DNA"/>
</dbReference>
<comment type="subcellular location">
    <subcellularLocation>
        <location evidence="1 8">Cell membrane</location>
        <topology evidence="1 8">Multi-pass membrane protein</topology>
    </subcellularLocation>
</comment>
<keyword evidence="4 8" id="KW-1003">Cell membrane</keyword>
<evidence type="ECO:0000256" key="5">
    <source>
        <dbReference type="ARBA" id="ARBA00022692"/>
    </source>
</evidence>
<evidence type="ECO:0000256" key="7">
    <source>
        <dbReference type="ARBA" id="ARBA00023136"/>
    </source>
</evidence>
<evidence type="ECO:0000256" key="2">
    <source>
        <dbReference type="ARBA" id="ARBA00009142"/>
    </source>
</evidence>
<reference evidence="9 10" key="1">
    <citation type="submission" date="2018-04" db="EMBL/GenBank/DDBJ databases">
        <title>Genomic Encyclopedia of Archaeal and Bacterial Type Strains, Phase II (KMG-II): from individual species to whole genera.</title>
        <authorList>
            <person name="Goeker M."/>
        </authorList>
    </citation>
    <scope>NUCLEOTIDE SEQUENCE [LARGE SCALE GENOMIC DNA]</scope>
    <source>
        <strain evidence="9 10">DSM 29955</strain>
    </source>
</reference>
<feature type="transmembrane region" description="Helical" evidence="8">
    <location>
        <begin position="41"/>
        <end position="67"/>
    </location>
</feature>
<comment type="similarity">
    <text evidence="2 8">Belongs to the 4-toluene sulfonate uptake permease (TSUP) (TC 2.A.102) family.</text>
</comment>
<dbReference type="PANTHER" id="PTHR30269:SF37">
    <property type="entry name" value="MEMBRANE TRANSPORTER PROTEIN"/>
    <property type="match status" value="1"/>
</dbReference>
<comment type="caution">
    <text evidence="9">The sequence shown here is derived from an EMBL/GenBank/DDBJ whole genome shotgun (WGS) entry which is preliminary data.</text>
</comment>
<feature type="transmembrane region" description="Helical" evidence="8">
    <location>
        <begin position="238"/>
        <end position="259"/>
    </location>
</feature>
<feature type="transmembrane region" description="Helical" evidence="8">
    <location>
        <begin position="112"/>
        <end position="131"/>
    </location>
</feature>
<dbReference type="Proteomes" id="UP000244523">
    <property type="component" value="Unassembled WGS sequence"/>
</dbReference>
<feature type="transmembrane region" description="Helical" evidence="8">
    <location>
        <begin position="183"/>
        <end position="201"/>
    </location>
</feature>
<keyword evidence="6 8" id="KW-1133">Transmembrane helix</keyword>
<dbReference type="InterPro" id="IPR002781">
    <property type="entry name" value="TM_pro_TauE-like"/>
</dbReference>
<evidence type="ECO:0000256" key="1">
    <source>
        <dbReference type="ARBA" id="ARBA00004651"/>
    </source>
</evidence>
<feature type="transmembrane region" description="Helical" evidence="8">
    <location>
        <begin position="88"/>
        <end position="106"/>
    </location>
</feature>
<protein>
    <recommendedName>
        <fullName evidence="8">Probable membrane transporter protein</fullName>
    </recommendedName>
</protein>
<name>A0A2T6KIQ5_9RHOB</name>
<dbReference type="Pfam" id="PF01925">
    <property type="entry name" value="TauE"/>
    <property type="match status" value="1"/>
</dbReference>
<dbReference type="InterPro" id="IPR052017">
    <property type="entry name" value="TSUP"/>
</dbReference>
<dbReference type="AlphaFoldDB" id="A0A2T6KIQ5"/>
<gene>
    <name evidence="9" type="ORF">C8N45_104225</name>
</gene>
<evidence type="ECO:0000313" key="10">
    <source>
        <dbReference type="Proteomes" id="UP000244523"/>
    </source>
</evidence>
<sequence length="263" mass="27893">MPVTCTNGTFMQAYLNLPLPVAIWFAVVLFGASYVRGFSGFGFTAVLMIGLSTGLPIAEIVPLSIALELAASAAQARGILRNVDWKKLAILAVTGALSTPIGIYSLAFMHDLALRILVLAFILGASCYLVLSRRHPRRFSGWTYALAGASVGIINGATALSGLVLALFLALTDNSPAKIRATMIAYLFLADFWAGGILLAAGFYDSIIFARIAVSLPVLALGVWLGSRHFAAARPETFRHVVLWLLLVLSGLGLLLTVASELG</sequence>
<keyword evidence="10" id="KW-1185">Reference proteome</keyword>
<evidence type="ECO:0000256" key="4">
    <source>
        <dbReference type="ARBA" id="ARBA00022475"/>
    </source>
</evidence>
<evidence type="ECO:0000313" key="9">
    <source>
        <dbReference type="EMBL" id="PUB15605.1"/>
    </source>
</evidence>
<feature type="transmembrane region" description="Helical" evidence="8">
    <location>
        <begin position="12"/>
        <end position="35"/>
    </location>
</feature>
<evidence type="ECO:0000256" key="8">
    <source>
        <dbReference type="RuleBase" id="RU363041"/>
    </source>
</evidence>
<feature type="transmembrane region" description="Helical" evidence="8">
    <location>
        <begin position="208"/>
        <end position="226"/>
    </location>
</feature>
<keyword evidence="3" id="KW-0813">Transport</keyword>
<evidence type="ECO:0000256" key="6">
    <source>
        <dbReference type="ARBA" id="ARBA00022989"/>
    </source>
</evidence>